<evidence type="ECO:0000313" key="11">
    <source>
        <dbReference type="Proteomes" id="UP000777482"/>
    </source>
</evidence>
<keyword evidence="2" id="KW-0808">Transferase</keyword>
<evidence type="ECO:0000259" key="7">
    <source>
        <dbReference type="Pfam" id="PF00288"/>
    </source>
</evidence>
<dbReference type="OrthoDB" id="187738at2759"/>
<dbReference type="Pfam" id="PF10509">
    <property type="entry name" value="GalKase_gal_bdg"/>
    <property type="match status" value="2"/>
</dbReference>
<comment type="caution">
    <text evidence="10">The sequence shown here is derived from an EMBL/GenBank/DDBJ whole genome shotgun (WGS) entry which is preliminary data.</text>
</comment>
<reference evidence="10 11" key="1">
    <citation type="submission" date="2020-11" db="EMBL/GenBank/DDBJ databases">
        <title>Kefir isolates.</title>
        <authorList>
            <person name="Marcisauskas S."/>
            <person name="Kim Y."/>
            <person name="Blasche S."/>
        </authorList>
    </citation>
    <scope>NUCLEOTIDE SEQUENCE [LARGE SCALE GENOMIC DNA]</scope>
    <source>
        <strain evidence="10 11">KR</strain>
    </source>
</reference>
<feature type="domain" description="GHMP kinase C-terminal" evidence="8">
    <location>
        <begin position="540"/>
        <end position="612"/>
    </location>
</feature>
<dbReference type="GO" id="GO:0005829">
    <property type="term" value="C:cytosol"/>
    <property type="evidence" value="ECO:0007669"/>
    <property type="project" value="TreeGrafter"/>
</dbReference>
<evidence type="ECO:0000259" key="9">
    <source>
        <dbReference type="Pfam" id="PF10509"/>
    </source>
</evidence>
<feature type="region of interest" description="Disordered" evidence="6">
    <location>
        <begin position="363"/>
        <end position="395"/>
    </location>
</feature>
<dbReference type="InterPro" id="IPR006204">
    <property type="entry name" value="GHMP_kinase_N_dom"/>
</dbReference>
<dbReference type="PRINTS" id="PR00959">
    <property type="entry name" value="MEVGALKINASE"/>
</dbReference>
<dbReference type="Gene3D" id="3.30.70.890">
    <property type="entry name" value="GHMP kinase, C-terminal domain"/>
    <property type="match status" value="1"/>
</dbReference>
<dbReference type="GO" id="GO:0004335">
    <property type="term" value="F:galactokinase activity"/>
    <property type="evidence" value="ECO:0007669"/>
    <property type="project" value="TreeGrafter"/>
</dbReference>
<keyword evidence="4" id="KW-0418">Kinase</keyword>
<gene>
    <name evidence="10" type="primary">GAL1</name>
    <name evidence="10" type="ORF">C6P46_003670</name>
</gene>
<evidence type="ECO:0000256" key="2">
    <source>
        <dbReference type="ARBA" id="ARBA00022679"/>
    </source>
</evidence>
<protein>
    <submittedName>
        <fullName evidence="10">Galactokinase</fullName>
    </submittedName>
</protein>
<feature type="domain" description="GHMP kinase N-terminal" evidence="7">
    <location>
        <begin position="195"/>
        <end position="268"/>
    </location>
</feature>
<dbReference type="InterPro" id="IPR036554">
    <property type="entry name" value="GHMP_kinase_C_sf"/>
</dbReference>
<keyword evidence="5" id="KW-0067">ATP-binding</keyword>
<name>A0A9P7B683_RHOMI</name>
<dbReference type="Proteomes" id="UP000777482">
    <property type="component" value="Unassembled WGS sequence"/>
</dbReference>
<evidence type="ECO:0000259" key="8">
    <source>
        <dbReference type="Pfam" id="PF08544"/>
    </source>
</evidence>
<proteinExistence type="inferred from homology"/>
<dbReference type="InterPro" id="IPR014721">
    <property type="entry name" value="Ribsml_uS5_D2-typ_fold_subgr"/>
</dbReference>
<evidence type="ECO:0000313" key="10">
    <source>
        <dbReference type="EMBL" id="KAG0661965.1"/>
    </source>
</evidence>
<dbReference type="InterPro" id="IPR020568">
    <property type="entry name" value="Ribosomal_Su5_D2-typ_SF"/>
</dbReference>
<evidence type="ECO:0000256" key="5">
    <source>
        <dbReference type="ARBA" id="ARBA00022840"/>
    </source>
</evidence>
<sequence length="651" mass="71304">MESSPLPLVNSLDEIYTPAALVHEGERWNKVFEKFQREYGTPVQKVSRAPGRVNIIGERDEPQEEKFSAELVADYDYGTRAGEHIDYCGFSVLPAAIERDVLIAFSTDPVSEDGKDESIPKPSKPGKTVVVLRNTEEKYSPTAFEVDLTGNGDDLALPEKHHWSSYFIAGTKGILAHLVKTRSRNISTPKPGPALVRILVDGTVPEGSGLSSSSAMTTASAIAILEISGRREGEFQVGRSDVTNVAIESERLVGVNSGGMDQSASVFSRPMHLLHIEFIPQLKARALPLPQTDPPFSFVIANTLVTSNKKLTAKYHYNLRVVECRLGALLLAKFLDLHVDYQTRPFPSYKTLVDTYFGRKAPTHGPIRSNSQRPEKLVPEGATHPALPSSRLPPRNAGGAHELRTMMGLVGQALGGPGMEDGMTWEQVAEKLEVDAKELEKAVADREVEPKDGKFKIWTRARHVFSEAIRVYEFKELLCNTAATSQRATPDAIPDSENAGPILETSARESLPDLPSAPLDPYSTSSLAVPNDADPSKELLEKMGRLMNESMESCQRDYECSCPELDELASIARKNGAIGSRVTGAGWGGATVSLVREPDVPAFLKAVRTEYYNKRYPDLTEKELDDACFATKPENGAILYENDDASPDHAT</sequence>
<dbReference type="EMBL" id="PUHQ01000030">
    <property type="protein sequence ID" value="KAG0661965.1"/>
    <property type="molecule type" value="Genomic_DNA"/>
</dbReference>
<dbReference type="InterPro" id="IPR019539">
    <property type="entry name" value="GalKase_N"/>
</dbReference>
<comment type="similarity">
    <text evidence="1">Belongs to the GHMP kinase family. GalK subfamily.</text>
</comment>
<evidence type="ECO:0000256" key="4">
    <source>
        <dbReference type="ARBA" id="ARBA00022777"/>
    </source>
</evidence>
<dbReference type="Pfam" id="PF00288">
    <property type="entry name" value="GHMP_kinases_N"/>
    <property type="match status" value="1"/>
</dbReference>
<evidence type="ECO:0000256" key="3">
    <source>
        <dbReference type="ARBA" id="ARBA00022741"/>
    </source>
</evidence>
<dbReference type="InterPro" id="IPR006203">
    <property type="entry name" value="GHMP_knse_ATP-bd_CS"/>
</dbReference>
<feature type="region of interest" description="Disordered" evidence="6">
    <location>
        <begin position="508"/>
        <end position="534"/>
    </location>
</feature>
<evidence type="ECO:0000256" key="1">
    <source>
        <dbReference type="ARBA" id="ARBA00006566"/>
    </source>
</evidence>
<feature type="compositionally biased region" description="Low complexity" evidence="6">
    <location>
        <begin position="512"/>
        <end position="521"/>
    </location>
</feature>
<feature type="domain" description="Galactokinase N-terminal" evidence="9">
    <location>
        <begin position="33"/>
        <end position="58"/>
    </location>
</feature>
<dbReference type="GO" id="GO:0006012">
    <property type="term" value="P:galactose metabolic process"/>
    <property type="evidence" value="ECO:0007669"/>
    <property type="project" value="TreeGrafter"/>
</dbReference>
<dbReference type="GO" id="GO:0005524">
    <property type="term" value="F:ATP binding"/>
    <property type="evidence" value="ECO:0007669"/>
    <property type="project" value="UniProtKB-KW"/>
</dbReference>
<dbReference type="Gene3D" id="3.30.230.10">
    <property type="match status" value="1"/>
</dbReference>
<keyword evidence="3" id="KW-0547">Nucleotide-binding</keyword>
<dbReference type="PROSITE" id="PS00627">
    <property type="entry name" value="GHMP_KINASES_ATP"/>
    <property type="match status" value="1"/>
</dbReference>
<dbReference type="SUPFAM" id="SSF54211">
    <property type="entry name" value="Ribosomal protein S5 domain 2-like"/>
    <property type="match status" value="1"/>
</dbReference>
<keyword evidence="11" id="KW-1185">Reference proteome</keyword>
<organism evidence="10 11">
    <name type="scientific">Rhodotorula mucilaginosa</name>
    <name type="common">Yeast</name>
    <name type="synonym">Rhodotorula rubra</name>
    <dbReference type="NCBI Taxonomy" id="5537"/>
    <lineage>
        <taxon>Eukaryota</taxon>
        <taxon>Fungi</taxon>
        <taxon>Dikarya</taxon>
        <taxon>Basidiomycota</taxon>
        <taxon>Pucciniomycotina</taxon>
        <taxon>Microbotryomycetes</taxon>
        <taxon>Sporidiobolales</taxon>
        <taxon>Sporidiobolaceae</taxon>
        <taxon>Rhodotorula</taxon>
    </lineage>
</organism>
<dbReference type="InterPro" id="IPR013750">
    <property type="entry name" value="GHMP_kinase_C_dom"/>
</dbReference>
<dbReference type="Gene3D" id="1.20.1440.340">
    <property type="match status" value="1"/>
</dbReference>
<dbReference type="SUPFAM" id="SSF55060">
    <property type="entry name" value="GHMP Kinase, C-terminal domain"/>
    <property type="match status" value="1"/>
</dbReference>
<evidence type="ECO:0000256" key="6">
    <source>
        <dbReference type="SAM" id="MobiDB-lite"/>
    </source>
</evidence>
<dbReference type="PANTHER" id="PTHR10457:SF7">
    <property type="entry name" value="GALACTOKINASE-RELATED"/>
    <property type="match status" value="1"/>
</dbReference>
<dbReference type="PANTHER" id="PTHR10457">
    <property type="entry name" value="MEVALONATE KINASE/GALACTOKINASE"/>
    <property type="match status" value="1"/>
</dbReference>
<dbReference type="AlphaFoldDB" id="A0A9P7B683"/>
<accession>A0A9P7B683</accession>
<dbReference type="Pfam" id="PF08544">
    <property type="entry name" value="GHMP_kinases_C"/>
    <property type="match status" value="1"/>
</dbReference>
<feature type="domain" description="Galactokinase N-terminal" evidence="9">
    <location>
        <begin position="82"/>
        <end position="106"/>
    </location>
</feature>